<evidence type="ECO:0000256" key="5">
    <source>
        <dbReference type="ARBA" id="ARBA00022679"/>
    </source>
</evidence>
<evidence type="ECO:0000256" key="1">
    <source>
        <dbReference type="ARBA" id="ARBA00000085"/>
    </source>
</evidence>
<evidence type="ECO:0000256" key="7">
    <source>
        <dbReference type="ARBA" id="ARBA00022777"/>
    </source>
</evidence>
<dbReference type="EC" id="2.7.13.3" evidence="3"/>
<organism evidence="14 15">
    <name type="scientific">Pseudonocardia ailaonensis</name>
    <dbReference type="NCBI Taxonomy" id="367279"/>
    <lineage>
        <taxon>Bacteria</taxon>
        <taxon>Bacillati</taxon>
        <taxon>Actinomycetota</taxon>
        <taxon>Actinomycetes</taxon>
        <taxon>Pseudonocardiales</taxon>
        <taxon>Pseudonocardiaceae</taxon>
        <taxon>Pseudonocardia</taxon>
    </lineage>
</organism>
<dbReference type="Proteomes" id="UP001500449">
    <property type="component" value="Unassembled WGS sequence"/>
</dbReference>
<dbReference type="PROSITE" id="PS51257">
    <property type="entry name" value="PROKAR_LIPOPROTEIN"/>
    <property type="match status" value="1"/>
</dbReference>
<dbReference type="InterPro" id="IPR003660">
    <property type="entry name" value="HAMP_dom"/>
</dbReference>
<keyword evidence="10 11" id="KW-0472">Membrane</keyword>
<dbReference type="Gene3D" id="1.10.287.130">
    <property type="match status" value="1"/>
</dbReference>
<evidence type="ECO:0000256" key="11">
    <source>
        <dbReference type="SAM" id="Phobius"/>
    </source>
</evidence>
<keyword evidence="9" id="KW-0902">Two-component regulatory system</keyword>
<feature type="transmembrane region" description="Helical" evidence="11">
    <location>
        <begin position="21"/>
        <end position="44"/>
    </location>
</feature>
<dbReference type="SMART" id="SM00388">
    <property type="entry name" value="HisKA"/>
    <property type="match status" value="1"/>
</dbReference>
<feature type="domain" description="Histidine kinase" evidence="12">
    <location>
        <begin position="266"/>
        <end position="483"/>
    </location>
</feature>
<gene>
    <name evidence="14" type="ORF">GCM10009836_48080</name>
</gene>
<dbReference type="InterPro" id="IPR050428">
    <property type="entry name" value="TCS_sensor_his_kinase"/>
</dbReference>
<evidence type="ECO:0000256" key="4">
    <source>
        <dbReference type="ARBA" id="ARBA00022553"/>
    </source>
</evidence>
<keyword evidence="15" id="KW-1185">Reference proteome</keyword>
<evidence type="ECO:0000256" key="3">
    <source>
        <dbReference type="ARBA" id="ARBA00012438"/>
    </source>
</evidence>
<keyword evidence="5" id="KW-0808">Transferase</keyword>
<keyword evidence="8 11" id="KW-1133">Transmembrane helix</keyword>
<dbReference type="Pfam" id="PF02518">
    <property type="entry name" value="HATPase_c"/>
    <property type="match status" value="1"/>
</dbReference>
<dbReference type="PANTHER" id="PTHR45436:SF5">
    <property type="entry name" value="SENSOR HISTIDINE KINASE TRCS"/>
    <property type="match status" value="1"/>
</dbReference>
<dbReference type="SMART" id="SM00387">
    <property type="entry name" value="HATPase_c"/>
    <property type="match status" value="1"/>
</dbReference>
<evidence type="ECO:0000259" key="12">
    <source>
        <dbReference type="PROSITE" id="PS50109"/>
    </source>
</evidence>
<evidence type="ECO:0000313" key="14">
    <source>
        <dbReference type="EMBL" id="GAA1862172.1"/>
    </source>
</evidence>
<dbReference type="SUPFAM" id="SSF47384">
    <property type="entry name" value="Homodimeric domain of signal transducing histidine kinase"/>
    <property type="match status" value="1"/>
</dbReference>
<comment type="subcellular location">
    <subcellularLocation>
        <location evidence="2">Cell membrane</location>
    </subcellularLocation>
</comment>
<dbReference type="Gene3D" id="6.10.340.10">
    <property type="match status" value="1"/>
</dbReference>
<dbReference type="EMBL" id="BAAAQK010000018">
    <property type="protein sequence ID" value="GAA1862172.1"/>
    <property type="molecule type" value="Genomic_DNA"/>
</dbReference>
<dbReference type="InterPro" id="IPR003661">
    <property type="entry name" value="HisK_dim/P_dom"/>
</dbReference>
<dbReference type="Pfam" id="PF00672">
    <property type="entry name" value="HAMP"/>
    <property type="match status" value="1"/>
</dbReference>
<dbReference type="RefSeq" id="WP_344421211.1">
    <property type="nucleotide sequence ID" value="NZ_BAAAQK010000018.1"/>
</dbReference>
<keyword evidence="7 14" id="KW-0418">Kinase</keyword>
<reference evidence="14 15" key="1">
    <citation type="journal article" date="2019" name="Int. J. Syst. Evol. Microbiol.">
        <title>The Global Catalogue of Microorganisms (GCM) 10K type strain sequencing project: providing services to taxonomists for standard genome sequencing and annotation.</title>
        <authorList>
            <consortium name="The Broad Institute Genomics Platform"/>
            <consortium name="The Broad Institute Genome Sequencing Center for Infectious Disease"/>
            <person name="Wu L."/>
            <person name="Ma J."/>
        </authorList>
    </citation>
    <scope>NUCLEOTIDE SEQUENCE [LARGE SCALE GENOMIC DNA]</scope>
    <source>
        <strain evidence="14 15">JCM 16009</strain>
    </source>
</reference>
<evidence type="ECO:0000256" key="9">
    <source>
        <dbReference type="ARBA" id="ARBA00023012"/>
    </source>
</evidence>
<evidence type="ECO:0000313" key="15">
    <source>
        <dbReference type="Proteomes" id="UP001500449"/>
    </source>
</evidence>
<evidence type="ECO:0000256" key="2">
    <source>
        <dbReference type="ARBA" id="ARBA00004236"/>
    </source>
</evidence>
<dbReference type="InterPro" id="IPR003594">
    <property type="entry name" value="HATPase_dom"/>
</dbReference>
<comment type="catalytic activity">
    <reaction evidence="1">
        <text>ATP + protein L-histidine = ADP + protein N-phospho-L-histidine.</text>
        <dbReference type="EC" id="2.7.13.3"/>
    </reaction>
</comment>
<dbReference type="PANTHER" id="PTHR45436">
    <property type="entry name" value="SENSOR HISTIDINE KINASE YKOH"/>
    <property type="match status" value="1"/>
</dbReference>
<dbReference type="InterPro" id="IPR036890">
    <property type="entry name" value="HATPase_C_sf"/>
</dbReference>
<dbReference type="InterPro" id="IPR036097">
    <property type="entry name" value="HisK_dim/P_sf"/>
</dbReference>
<dbReference type="GO" id="GO:0016301">
    <property type="term" value="F:kinase activity"/>
    <property type="evidence" value="ECO:0007669"/>
    <property type="project" value="UniProtKB-KW"/>
</dbReference>
<evidence type="ECO:0000259" key="13">
    <source>
        <dbReference type="PROSITE" id="PS50885"/>
    </source>
</evidence>
<dbReference type="CDD" id="cd00075">
    <property type="entry name" value="HATPase"/>
    <property type="match status" value="1"/>
</dbReference>
<keyword evidence="6 11" id="KW-0812">Transmembrane</keyword>
<dbReference type="SMART" id="SM00304">
    <property type="entry name" value="HAMP"/>
    <property type="match status" value="1"/>
</dbReference>
<comment type="caution">
    <text evidence="14">The sequence shown here is derived from an EMBL/GenBank/DDBJ whole genome shotgun (WGS) entry which is preliminary data.</text>
</comment>
<proteinExistence type="predicted"/>
<dbReference type="Gene3D" id="3.30.565.10">
    <property type="entry name" value="Histidine kinase-like ATPase, C-terminal domain"/>
    <property type="match status" value="1"/>
</dbReference>
<dbReference type="InterPro" id="IPR004358">
    <property type="entry name" value="Sig_transdc_His_kin-like_C"/>
</dbReference>
<dbReference type="PROSITE" id="PS50885">
    <property type="entry name" value="HAMP"/>
    <property type="match status" value="1"/>
</dbReference>
<sequence length="490" mass="51131">MAAGRVTDRARTLRARLVVTVLLLFALACAVIGVATTIALRSFLYNRLDQDVTSAAGRFALSRTFNPGGPGGREDDFLGPAQKPRTLGVVLRDGVVQQAAVTDRRGSSAAVPAADVAALEKLRPGAPPQTVSLSLGEYRSFAFTGPDGDVLVLGQPAEEAQGIVDGLVIIELIVIGVALGGAALAATVVVRRELRPLEEVAGIAAAVSALPLDRGEVELATRVPSPDPRTEVGQVGVALNRMLDNVEGALEARQDSETRLRQFVADASHELRTPLAAIRGYAELTRRDGAALPEGTAHALHRISSQAERMSTLVEDLLLLARLDAGRPLERAPVDLTRLVLDAVGDAHVAGPGHRWQLDLPDEPVTVPGDPSRLTQVLTNLLANARTHTPAGTEVTIGLREADGVAELRVTDTGPGIPAELQPHVFERFARGATGRARAGNDTASTGLGLAIVHAVVVAHGGTVQLVSGPGHTQFTVALPLAHTPATVPA</sequence>
<dbReference type="CDD" id="cd00082">
    <property type="entry name" value="HisKA"/>
    <property type="match status" value="1"/>
</dbReference>
<evidence type="ECO:0000256" key="8">
    <source>
        <dbReference type="ARBA" id="ARBA00022989"/>
    </source>
</evidence>
<accession>A0ABN2ND24</accession>
<keyword evidence="4" id="KW-0597">Phosphoprotein</keyword>
<dbReference type="InterPro" id="IPR005467">
    <property type="entry name" value="His_kinase_dom"/>
</dbReference>
<dbReference type="PRINTS" id="PR00344">
    <property type="entry name" value="BCTRLSENSOR"/>
</dbReference>
<dbReference type="PROSITE" id="PS50109">
    <property type="entry name" value="HIS_KIN"/>
    <property type="match status" value="1"/>
</dbReference>
<protein>
    <recommendedName>
        <fullName evidence="3">histidine kinase</fullName>
        <ecNumber evidence="3">2.7.13.3</ecNumber>
    </recommendedName>
</protein>
<evidence type="ECO:0000256" key="6">
    <source>
        <dbReference type="ARBA" id="ARBA00022692"/>
    </source>
</evidence>
<dbReference type="Pfam" id="PF00512">
    <property type="entry name" value="HisKA"/>
    <property type="match status" value="1"/>
</dbReference>
<evidence type="ECO:0000256" key="10">
    <source>
        <dbReference type="ARBA" id="ARBA00023136"/>
    </source>
</evidence>
<feature type="domain" description="HAMP" evidence="13">
    <location>
        <begin position="191"/>
        <end position="251"/>
    </location>
</feature>
<name>A0ABN2ND24_9PSEU</name>
<dbReference type="SUPFAM" id="SSF55874">
    <property type="entry name" value="ATPase domain of HSP90 chaperone/DNA topoisomerase II/histidine kinase"/>
    <property type="match status" value="1"/>
</dbReference>